<dbReference type="InterPro" id="IPR026082">
    <property type="entry name" value="ABCA"/>
</dbReference>
<dbReference type="FunFam" id="3.40.50.300:FF:002275">
    <property type="entry name" value="ATP-binding cassette, subfamily A (ABC1), member 16"/>
    <property type="match status" value="1"/>
</dbReference>
<dbReference type="OrthoDB" id="6512918at2759"/>
<feature type="transmembrane region" description="Helical" evidence="7">
    <location>
        <begin position="331"/>
        <end position="354"/>
    </location>
</feature>
<dbReference type="SMART" id="SM00382">
    <property type="entry name" value="AAA"/>
    <property type="match status" value="2"/>
</dbReference>
<feature type="transmembrane region" description="Helical" evidence="7">
    <location>
        <begin position="244"/>
        <end position="272"/>
    </location>
</feature>
<dbReference type="PROSITE" id="PS50893">
    <property type="entry name" value="ABC_TRANSPORTER_2"/>
    <property type="match status" value="2"/>
</dbReference>
<organism evidence="9 10">
    <name type="scientific">Sciurus vulgaris</name>
    <name type="common">Eurasian red squirrel</name>
    <dbReference type="NCBI Taxonomy" id="55149"/>
    <lineage>
        <taxon>Eukaryota</taxon>
        <taxon>Metazoa</taxon>
        <taxon>Chordata</taxon>
        <taxon>Craniata</taxon>
        <taxon>Vertebrata</taxon>
        <taxon>Euteleostomi</taxon>
        <taxon>Mammalia</taxon>
        <taxon>Eutheria</taxon>
        <taxon>Euarchontoglires</taxon>
        <taxon>Glires</taxon>
        <taxon>Rodentia</taxon>
        <taxon>Sciuromorpha</taxon>
        <taxon>Sciuridae</taxon>
        <taxon>Sciurinae</taxon>
        <taxon>Sciurini</taxon>
        <taxon>Sciurus</taxon>
    </lineage>
</organism>
<evidence type="ECO:0000256" key="3">
    <source>
        <dbReference type="ARBA" id="ARBA00022741"/>
    </source>
</evidence>
<dbReference type="InterPro" id="IPR013525">
    <property type="entry name" value="ABC2_TM"/>
</dbReference>
<name>A0A8D2E285_SCIVU</name>
<feature type="transmembrane region" description="Helical" evidence="7">
    <location>
        <begin position="1179"/>
        <end position="1198"/>
    </location>
</feature>
<dbReference type="GeneTree" id="ENSGT00940000163770"/>
<feature type="transmembrane region" description="Helical" evidence="7">
    <location>
        <begin position="1147"/>
        <end position="1167"/>
    </location>
</feature>
<dbReference type="InterPro" id="IPR027417">
    <property type="entry name" value="P-loop_NTPase"/>
</dbReference>
<dbReference type="Proteomes" id="UP000694564">
    <property type="component" value="Chromosome 18"/>
</dbReference>
<accession>A0A8D2E285</accession>
<evidence type="ECO:0000256" key="4">
    <source>
        <dbReference type="ARBA" id="ARBA00022840"/>
    </source>
</evidence>
<feature type="transmembrane region" description="Helical" evidence="7">
    <location>
        <begin position="900"/>
        <end position="921"/>
    </location>
</feature>
<evidence type="ECO:0000256" key="2">
    <source>
        <dbReference type="ARBA" id="ARBA00022692"/>
    </source>
</evidence>
<reference evidence="9" key="1">
    <citation type="submission" date="2025-08" db="UniProtKB">
        <authorList>
            <consortium name="Ensembl"/>
        </authorList>
    </citation>
    <scope>IDENTIFICATION</scope>
</reference>
<evidence type="ECO:0000256" key="1">
    <source>
        <dbReference type="ARBA" id="ARBA00004141"/>
    </source>
</evidence>
<dbReference type="Gene3D" id="3.40.50.300">
    <property type="entry name" value="P-loop containing nucleotide triphosphate hydrolases"/>
    <property type="match status" value="2"/>
</dbReference>
<dbReference type="InterPro" id="IPR003593">
    <property type="entry name" value="AAA+_ATPase"/>
</dbReference>
<evidence type="ECO:0000313" key="10">
    <source>
        <dbReference type="Proteomes" id="UP000694564"/>
    </source>
</evidence>
<feature type="domain" description="ABC transporter" evidence="8">
    <location>
        <begin position="518"/>
        <end position="747"/>
    </location>
</feature>
<feature type="transmembrane region" description="Helical" evidence="7">
    <location>
        <begin position="24"/>
        <end position="44"/>
    </location>
</feature>
<keyword evidence="4" id="KW-0067">ATP-binding</keyword>
<dbReference type="SUPFAM" id="SSF52540">
    <property type="entry name" value="P-loop containing nucleoside triphosphate hydrolases"/>
    <property type="match status" value="2"/>
</dbReference>
<dbReference type="FunFam" id="3.40.50.300:FF:000327">
    <property type="entry name" value="ATP-binding cassette sub-family A member 3"/>
    <property type="match status" value="1"/>
</dbReference>
<evidence type="ECO:0000259" key="8">
    <source>
        <dbReference type="PROSITE" id="PS50893"/>
    </source>
</evidence>
<feature type="transmembrane region" description="Helical" evidence="7">
    <location>
        <begin position="1102"/>
        <end position="1127"/>
    </location>
</feature>
<dbReference type="InterPro" id="IPR056264">
    <property type="entry name" value="R2_ABCA1-4-like"/>
</dbReference>
<dbReference type="Pfam" id="PF12698">
    <property type="entry name" value="ABC2_membrane_3"/>
    <property type="match status" value="2"/>
</dbReference>
<feature type="transmembrane region" description="Helical" evidence="7">
    <location>
        <begin position="436"/>
        <end position="459"/>
    </location>
</feature>
<protein>
    <recommendedName>
        <fullName evidence="8">ABC transporter domain-containing protein</fullName>
    </recommendedName>
</protein>
<evidence type="ECO:0000256" key="7">
    <source>
        <dbReference type="SAM" id="Phobius"/>
    </source>
</evidence>
<dbReference type="GO" id="GO:0016020">
    <property type="term" value="C:membrane"/>
    <property type="evidence" value="ECO:0007669"/>
    <property type="project" value="UniProtKB-SubCell"/>
</dbReference>
<keyword evidence="6 7" id="KW-0472">Membrane</keyword>
<evidence type="ECO:0000256" key="6">
    <source>
        <dbReference type="ARBA" id="ARBA00023136"/>
    </source>
</evidence>
<proteinExistence type="predicted"/>
<dbReference type="GO" id="GO:0016887">
    <property type="term" value="F:ATP hydrolysis activity"/>
    <property type="evidence" value="ECO:0007669"/>
    <property type="project" value="InterPro"/>
</dbReference>
<dbReference type="Pfam" id="PF00005">
    <property type="entry name" value="ABC_tran"/>
    <property type="match status" value="2"/>
</dbReference>
<keyword evidence="3" id="KW-0547">Nucleotide-binding</keyword>
<dbReference type="Ensembl" id="ENSSVLT00005036645.1">
    <property type="protein sequence ID" value="ENSSVLP00005033056.1"/>
    <property type="gene ID" value="ENSSVLG00005025807.1"/>
</dbReference>
<feature type="transmembrane region" description="Helical" evidence="7">
    <location>
        <begin position="1269"/>
        <end position="1294"/>
    </location>
</feature>
<dbReference type="GO" id="GO:0005524">
    <property type="term" value="F:ATP binding"/>
    <property type="evidence" value="ECO:0007669"/>
    <property type="project" value="UniProtKB-KW"/>
</dbReference>
<dbReference type="GO" id="GO:0005319">
    <property type="term" value="F:lipid transporter activity"/>
    <property type="evidence" value="ECO:0007669"/>
    <property type="project" value="TreeGrafter"/>
</dbReference>
<evidence type="ECO:0000256" key="5">
    <source>
        <dbReference type="ARBA" id="ARBA00022989"/>
    </source>
</evidence>
<dbReference type="Pfam" id="PF23321">
    <property type="entry name" value="R1_ABCA1"/>
    <property type="match status" value="1"/>
</dbReference>
<evidence type="ECO:0000313" key="9">
    <source>
        <dbReference type="Ensembl" id="ENSSVLP00005033056.1"/>
    </source>
</evidence>
<comment type="subcellular location">
    <subcellularLocation>
        <location evidence="1">Membrane</location>
        <topology evidence="1">Multi-pass membrane protein</topology>
    </subcellularLocation>
</comment>
<feature type="domain" description="ABC transporter" evidence="8">
    <location>
        <begin position="1350"/>
        <end position="1583"/>
    </location>
</feature>
<feature type="transmembrane region" description="Helical" evidence="7">
    <location>
        <begin position="1204"/>
        <end position="1222"/>
    </location>
</feature>
<feature type="transmembrane region" description="Helical" evidence="7">
    <location>
        <begin position="360"/>
        <end position="382"/>
    </location>
</feature>
<keyword evidence="10" id="KW-1185">Reference proteome</keyword>
<feature type="transmembrane region" description="Helical" evidence="7">
    <location>
        <begin position="292"/>
        <end position="319"/>
    </location>
</feature>
<sequence>MDLLTLNQFAVLLWKNFTLKRRKLINSILEIFLALVFSVVLLVFHTLTEIKILGPHNFTSQPISTLPSYIRNASEWELIYIPSDIDVVKEITENVKRNLNISIKVRGFSSEREFEKYIQYDYASQKVLAAIVFDCDFENSNDPLPLQVKYHLRFIRVQRTVWWPDKIGWQTTLLFPNHPSSGPRNPELSDGGSPGYIKEGFLAVQHALDKAIMLYHESSLGKRLFDGITIFVQRFPYPAFPHHGLLWVASPFLPLMFILTFSPIVLSIMQYIVQEKENRLKEYQLIIGLRNWIIWAAYFFTFFLLYIIIISLICVLFFTKISDEPVLRHSDCSFIFVFFVCYAIASIFFGFMVSTLFNKAHLVASAGNLMFFASFFPFNFIFQHYGKIPISNKVAACLSSNVALALGINLLIKLEIKEIGVKWHNLWTPASLDDNLIFGYLLGMLLLDAFLYGLVTWYVETVFPGQCGVPQPWYFFLLRSYWFGKPRIKEEKENAEEHGGTQRSTYFEAEPINLVAGIQIKHLHKEFNGKAAVNDLSLNVYEGQVTILLGHNGAGKSTTLSVLTGRFPPTRGEAHVNGLDISDNMIEIRKNLGFCPQHDLLFKDLTLSEHLFFYSVIKGMPLKMHPLEIDHMLSIFDLLENRHAFSHSLSEGAKRKLSVIIALIGGSKVVILDEPSSGMDPVSKRLTWNLLLQYKHNRTILVTTPYMDEADTLGDRIAILVRGTLQCCGSSVFLKQTYGAGYHIVMQREPLCDVEKISAMIQSHVPGAELENDIGDELSFVLLKEYTHRFEALFDELEKNQKELGIANFGVSISTMKEVFLKVNKLAASQMTIQDQNIRKDKQQSKNMSKSFESYERPGFSRTFPELATIKFNTGFPLYRQQFCSMFIKRALFSWRNWKLILLQIIVILAVTTYLLIALQLKDDDVPAREMDLTHYGRTIVPYSISGNSDLSVNLIRNLEIFLKSKNQELRKVKGSVQNYILESKECREFCIIALSIEVEKNTTVFTILFNNEAYHSSATSLAVLDNILFMLLSGPRASITVSNKPQPLPVYGSNAAPINGLQIVQCLAFGISILAGSFCLQTVTERISKAKHIQFLSGVYVLTYWLSALLWDLICFSVPCFLLLVIFKFCDVEAFVVNYNFLDTMLIFMLYGWCIVPLMYLGSFLFSSGTAASIKLTLFNYISIVCSIIIQSVLQFYENHLFSLGTIINNVLMVLPSYNFAMSISRYFDDYELKKLCTRKFKSIYLDCSKSLTQNNIYSFGEHGIAKFLVTLAAMGLIFLLLLFSLETAFWSLKNFVFHNIIFNFFNLLTKVKTAVAPHQAIKEREDEAITKERNEVLTLLQTLQTTPVLLNKVSKIYYKCPVVRAVRNISLVVQQSECFGLLGLNGAGKTTIFKMLTGEETITSGVVLIDGSSVTENIRKIRSRIGYCPQSDSVLNHMTGRELLIMYARLWGVPESDIYKYVEVFLCSVHLEPLADNFIYTYSGGSKRRLSTAIALMGKSSVVLLDEPSTGMDPVARHLLWDTVTWICKTGKAIIITSHSMEDCEALCTRLAIMVKGMFICLGSPRHVRNKFGNIHTLTAKINISKDEDKVKKFKQFIEKAFPGNVINQDYQGIIGYFIPSKEICWGKVFSILEKAKVLFNLEDYSISQITLEQIFLTFANIDKLENSQ</sequence>
<dbReference type="PANTHER" id="PTHR19229:SF101">
    <property type="entry name" value="ATP-BINDING CASSETTE, SUB-FAMILY A (ABC1), MEMBER 16"/>
    <property type="match status" value="1"/>
</dbReference>
<dbReference type="InterPro" id="IPR003439">
    <property type="entry name" value="ABC_transporter-like_ATP-bd"/>
</dbReference>
<feature type="transmembrane region" description="Helical" evidence="7">
    <location>
        <begin position="1061"/>
        <end position="1081"/>
    </location>
</feature>
<dbReference type="PANTHER" id="PTHR19229">
    <property type="entry name" value="ATP-BINDING CASSETTE TRANSPORTER SUBFAMILY A ABCA"/>
    <property type="match status" value="1"/>
</dbReference>
<keyword evidence="5 7" id="KW-1133">Transmembrane helix</keyword>
<reference evidence="9" key="2">
    <citation type="submission" date="2025-09" db="UniProtKB">
        <authorList>
            <consortium name="Ensembl"/>
        </authorList>
    </citation>
    <scope>IDENTIFICATION</scope>
</reference>
<keyword evidence="2 7" id="KW-0812">Transmembrane</keyword>
<dbReference type="GO" id="GO:0140359">
    <property type="term" value="F:ABC-type transporter activity"/>
    <property type="evidence" value="ECO:0007669"/>
    <property type="project" value="InterPro"/>
</dbReference>
<dbReference type="CDD" id="cd03263">
    <property type="entry name" value="ABC_subfamily_A"/>
    <property type="match status" value="2"/>
</dbReference>